<feature type="transmembrane region" description="Helical" evidence="14">
    <location>
        <begin position="139"/>
        <end position="159"/>
    </location>
</feature>
<comment type="catalytic activity">
    <reaction evidence="13">
        <text>L-lysyl-tRNA(Lys) + a 1,2-diacyl-sn-glycero-3-phospho-(1'-sn-glycerol) = a 1,2-diacyl-sn-glycero-3-phospho-1'-(3'-O-L-lysyl)-sn-glycerol + tRNA(Lys)</text>
        <dbReference type="Rhea" id="RHEA:10668"/>
        <dbReference type="Rhea" id="RHEA-COMP:9696"/>
        <dbReference type="Rhea" id="RHEA-COMP:9697"/>
        <dbReference type="ChEBI" id="CHEBI:64716"/>
        <dbReference type="ChEBI" id="CHEBI:75792"/>
        <dbReference type="ChEBI" id="CHEBI:78442"/>
        <dbReference type="ChEBI" id="CHEBI:78529"/>
        <dbReference type="EC" id="2.3.2.3"/>
    </reaction>
</comment>
<feature type="transmembrane region" description="Helical" evidence="14">
    <location>
        <begin position="362"/>
        <end position="379"/>
    </location>
</feature>
<evidence type="ECO:0000256" key="4">
    <source>
        <dbReference type="ARBA" id="ARBA00021546"/>
    </source>
</evidence>
<dbReference type="InterPro" id="IPR051211">
    <property type="entry name" value="PG_lysyltransferase"/>
</dbReference>
<feature type="transmembrane region" description="Helical" evidence="14">
    <location>
        <begin position="386"/>
        <end position="403"/>
    </location>
</feature>
<protein>
    <recommendedName>
        <fullName evidence="4">Phosphatidylglycerol lysyltransferase</fullName>
        <ecNumber evidence="3">2.3.2.3</ecNumber>
    </recommendedName>
    <alternativeName>
        <fullName evidence="12">Lysylphosphatidylglycerol synthase</fullName>
    </alternativeName>
</protein>
<reference evidence="16 17" key="1">
    <citation type="submission" date="2020-07" db="EMBL/GenBank/DDBJ databases">
        <title>Sequencing the genomes of 1000 actinobacteria strains.</title>
        <authorList>
            <person name="Klenk H.-P."/>
        </authorList>
    </citation>
    <scope>NUCLEOTIDE SEQUENCE [LARGE SCALE GENOMIC DNA]</scope>
    <source>
        <strain evidence="16 17">DSM 7487</strain>
    </source>
</reference>
<evidence type="ECO:0000256" key="9">
    <source>
        <dbReference type="ARBA" id="ARBA00023098"/>
    </source>
</evidence>
<sequence length="848" mass="88501">MSSPTAAQAAPGRRFPVRAAIGGGVAVAAVVVAVAVLHRTFGHLSAADVADALRAVGPAGLLLALAATACSHLAMTGYDALALRHVGHRMPFRRYGTAAFVATAFGNSLGASAVVGAVLRARFHTSWGVSRTDVARVVGLNLLTLTLGAAVLVGGGALLDPTGVAAALHVSPAAATTVGAVLAAGVLGYLLWTAAGPASVGLRGRRLHRPAFGTALAQVVLSSVEWLAMAAVLFVLLPPADRPPFLTFAVAFATATVAGLLSSTPGGVGVFESTLLLLTGPLTSPAQFAAALVGYRLCYFLVPMLPAVVLLLRHELRRLPALELPTARAVGLPTWLALGVGTAGAAVVVAGDVPGRAVDTSHVTTGLIGLATVLLAWGLHRRLRAAWTAAVAALLGLAAAAALRDDLPAAAVTALLAAGLLPARPAFHRGGSLLRPLLQLLAPRAWRAQDLLLPLTAAALVGPALWWHEVSGHAGGPGRGWDVLAVAAGAAGLLVGGRWVSRGVAVGPRVEPADLAGEEVARAADIVTRSGRCLSHLAFTGDKLFHFNPAGTAFLMYQVQGRSWVVMGDPVGEPADVRELVTGFVAEVDRRGGRPVFYNVAPDHADLYRACGLSLAKLGEEAVVPLEGFTLAGKARMGLRNCRNKSQKSGMSVEFVPAHEVEPLLPHLREVSDAWLTHRNGREKRFSLGAFDEDYVRRFPLVLVRHEGRVTAFATLWTSADGRDVQVDLMRRLPEGPRTVMTYLFVECILWAQENGYATFNMGMAPLSGLLTSASRCPGALAWERLGHLVWTHGERFYNFQGLRTFKQGFAPQWRSCYVAAPGGPALPTAMAGVATLVGGGVRGLLRG</sequence>
<dbReference type="Pfam" id="PF09924">
    <property type="entry name" value="LPG_synthase_C"/>
    <property type="match status" value="1"/>
</dbReference>
<keyword evidence="10 14" id="KW-0472">Membrane</keyword>
<evidence type="ECO:0000256" key="3">
    <source>
        <dbReference type="ARBA" id="ARBA00012014"/>
    </source>
</evidence>
<dbReference type="GO" id="GO:0046677">
    <property type="term" value="P:response to antibiotic"/>
    <property type="evidence" value="ECO:0007669"/>
    <property type="project" value="UniProtKB-KW"/>
</dbReference>
<evidence type="ECO:0000256" key="11">
    <source>
        <dbReference type="ARBA" id="ARBA00023251"/>
    </source>
</evidence>
<feature type="transmembrane region" description="Helical" evidence="14">
    <location>
        <begin position="332"/>
        <end position="350"/>
    </location>
</feature>
<dbReference type="PANTHER" id="PTHR34697">
    <property type="entry name" value="PHOSPHATIDYLGLYCEROL LYSYLTRANSFERASE"/>
    <property type="match status" value="1"/>
</dbReference>
<dbReference type="SUPFAM" id="SSF55729">
    <property type="entry name" value="Acyl-CoA N-acyltransferases (Nat)"/>
    <property type="match status" value="1"/>
</dbReference>
<keyword evidence="11" id="KW-0046">Antibiotic resistance</keyword>
<keyword evidence="17" id="KW-1185">Reference proteome</keyword>
<organism evidence="16 17">
    <name type="scientific">Kineococcus aurantiacus</name>
    <dbReference type="NCBI Taxonomy" id="37633"/>
    <lineage>
        <taxon>Bacteria</taxon>
        <taxon>Bacillati</taxon>
        <taxon>Actinomycetota</taxon>
        <taxon>Actinomycetes</taxon>
        <taxon>Kineosporiales</taxon>
        <taxon>Kineosporiaceae</taxon>
        <taxon>Kineococcus</taxon>
    </lineage>
</organism>
<accession>A0A7Y9DPV8</accession>
<dbReference type="NCBIfam" id="NF033480">
    <property type="entry name" value="bifunc_MprF"/>
    <property type="match status" value="1"/>
</dbReference>
<evidence type="ECO:0000256" key="14">
    <source>
        <dbReference type="SAM" id="Phobius"/>
    </source>
</evidence>
<evidence type="ECO:0000256" key="6">
    <source>
        <dbReference type="ARBA" id="ARBA00022679"/>
    </source>
</evidence>
<proteinExistence type="inferred from homology"/>
<feature type="transmembrane region" description="Helical" evidence="14">
    <location>
        <begin position="212"/>
        <end position="237"/>
    </location>
</feature>
<dbReference type="GO" id="GO:0050071">
    <property type="term" value="F:phosphatidylglycerol lysyltransferase activity"/>
    <property type="evidence" value="ECO:0007669"/>
    <property type="project" value="UniProtKB-EC"/>
</dbReference>
<comment type="similarity">
    <text evidence="2">Belongs to the LPG synthase family.</text>
</comment>
<evidence type="ECO:0000256" key="8">
    <source>
        <dbReference type="ARBA" id="ARBA00022989"/>
    </source>
</evidence>
<keyword evidence="16" id="KW-0012">Acyltransferase</keyword>
<keyword evidence="7 14" id="KW-0812">Transmembrane</keyword>
<evidence type="ECO:0000313" key="17">
    <source>
        <dbReference type="Proteomes" id="UP000521922"/>
    </source>
</evidence>
<dbReference type="RefSeq" id="WP_343078192.1">
    <property type="nucleotide sequence ID" value="NZ_BAAAGN010000013.1"/>
</dbReference>
<dbReference type="GO" id="GO:0006629">
    <property type="term" value="P:lipid metabolic process"/>
    <property type="evidence" value="ECO:0007669"/>
    <property type="project" value="UniProtKB-KW"/>
</dbReference>
<feature type="transmembrane region" description="Helical" evidence="14">
    <location>
        <begin position="61"/>
        <end position="83"/>
    </location>
</feature>
<feature type="transmembrane region" description="Helical" evidence="14">
    <location>
        <begin position="20"/>
        <end position="41"/>
    </location>
</feature>
<dbReference type="EC" id="2.3.2.3" evidence="3"/>
<feature type="domain" description="Phosphatidylglycerol lysyltransferase C-terminal" evidence="15">
    <location>
        <begin position="529"/>
        <end position="820"/>
    </location>
</feature>
<dbReference type="GO" id="GO:0005886">
    <property type="term" value="C:plasma membrane"/>
    <property type="evidence" value="ECO:0007669"/>
    <property type="project" value="UniProtKB-SubCell"/>
</dbReference>
<dbReference type="AlphaFoldDB" id="A0A7Y9DPV8"/>
<dbReference type="EMBL" id="JACCBB010000001">
    <property type="protein sequence ID" value="NYD24626.1"/>
    <property type="molecule type" value="Genomic_DNA"/>
</dbReference>
<feature type="transmembrane region" description="Helical" evidence="14">
    <location>
        <begin position="244"/>
        <end position="268"/>
    </location>
</feature>
<evidence type="ECO:0000256" key="2">
    <source>
        <dbReference type="ARBA" id="ARBA00008627"/>
    </source>
</evidence>
<keyword evidence="6 16" id="KW-0808">Transferase</keyword>
<evidence type="ECO:0000256" key="12">
    <source>
        <dbReference type="ARBA" id="ARBA00031899"/>
    </source>
</evidence>
<evidence type="ECO:0000256" key="1">
    <source>
        <dbReference type="ARBA" id="ARBA00004651"/>
    </source>
</evidence>
<name>A0A7Y9DPV8_9ACTN</name>
<dbReference type="InterPro" id="IPR016181">
    <property type="entry name" value="Acyl_CoA_acyltransferase"/>
</dbReference>
<gene>
    <name evidence="16" type="ORF">BJ968_004166</name>
</gene>
<evidence type="ECO:0000259" key="15">
    <source>
        <dbReference type="Pfam" id="PF09924"/>
    </source>
</evidence>
<dbReference type="GO" id="GO:0055091">
    <property type="term" value="P:phospholipid homeostasis"/>
    <property type="evidence" value="ECO:0007669"/>
    <property type="project" value="TreeGrafter"/>
</dbReference>
<keyword evidence="9" id="KW-0443">Lipid metabolism</keyword>
<dbReference type="PANTHER" id="PTHR34697:SF2">
    <property type="entry name" value="PHOSPHATIDYLGLYCEROL LYSYLTRANSFERASE"/>
    <property type="match status" value="1"/>
</dbReference>
<feature type="transmembrane region" description="Helical" evidence="14">
    <location>
        <begin position="166"/>
        <end position="192"/>
    </location>
</feature>
<evidence type="ECO:0000256" key="7">
    <source>
        <dbReference type="ARBA" id="ARBA00022692"/>
    </source>
</evidence>
<evidence type="ECO:0000256" key="10">
    <source>
        <dbReference type="ARBA" id="ARBA00023136"/>
    </source>
</evidence>
<keyword evidence="5" id="KW-1003">Cell membrane</keyword>
<comment type="subcellular location">
    <subcellularLocation>
        <location evidence="1">Cell membrane</location>
        <topology evidence="1">Multi-pass membrane protein</topology>
    </subcellularLocation>
</comment>
<feature type="transmembrane region" description="Helical" evidence="14">
    <location>
        <begin position="288"/>
        <end position="312"/>
    </location>
</feature>
<dbReference type="InterPro" id="IPR022791">
    <property type="entry name" value="L-PG_synthase/AglD"/>
</dbReference>
<dbReference type="InterPro" id="IPR024320">
    <property type="entry name" value="LPG_synthase_C"/>
</dbReference>
<dbReference type="Proteomes" id="UP000521922">
    <property type="component" value="Unassembled WGS sequence"/>
</dbReference>
<keyword evidence="8 14" id="KW-1133">Transmembrane helix</keyword>
<evidence type="ECO:0000313" key="16">
    <source>
        <dbReference type="EMBL" id="NYD24626.1"/>
    </source>
</evidence>
<dbReference type="Pfam" id="PF03706">
    <property type="entry name" value="LPG_synthase_TM"/>
    <property type="match status" value="1"/>
</dbReference>
<evidence type="ECO:0000256" key="13">
    <source>
        <dbReference type="ARBA" id="ARBA00047540"/>
    </source>
</evidence>
<feature type="transmembrane region" description="Helical" evidence="14">
    <location>
        <begin position="95"/>
        <end position="119"/>
    </location>
</feature>
<comment type="caution">
    <text evidence="16">The sequence shown here is derived from an EMBL/GenBank/DDBJ whole genome shotgun (WGS) entry which is preliminary data.</text>
</comment>
<evidence type="ECO:0000256" key="5">
    <source>
        <dbReference type="ARBA" id="ARBA00022475"/>
    </source>
</evidence>